<accession>A0A0D2PDU4</accession>
<dbReference type="eggNOG" id="ENOG502RUDB">
    <property type="taxonomic scope" value="Eukaryota"/>
</dbReference>
<protein>
    <recommendedName>
        <fullName evidence="1">Reverse transcriptase/retrotransposon-derived protein RNase H-like domain-containing protein</fullName>
    </recommendedName>
</protein>
<proteinExistence type="predicted"/>
<dbReference type="AlphaFoldDB" id="A0A0D2PDU4"/>
<keyword evidence="3" id="KW-1185">Reference proteome</keyword>
<evidence type="ECO:0000259" key="1">
    <source>
        <dbReference type="Pfam" id="PF17919"/>
    </source>
</evidence>
<dbReference type="Proteomes" id="UP000032304">
    <property type="component" value="Chromosome 7"/>
</dbReference>
<dbReference type="Gramene" id="KJB44002">
    <property type="protein sequence ID" value="KJB44002"/>
    <property type="gene ID" value="B456_007G230600"/>
</dbReference>
<dbReference type="InterPro" id="IPR051320">
    <property type="entry name" value="Viral_Replic_Matur_Polypro"/>
</dbReference>
<name>A0A0D2PDU4_GOSRA</name>
<organism evidence="2 3">
    <name type="scientific">Gossypium raimondii</name>
    <name type="common">Peruvian cotton</name>
    <name type="synonym">Gossypium klotzschianum subsp. raimondii</name>
    <dbReference type="NCBI Taxonomy" id="29730"/>
    <lineage>
        <taxon>Eukaryota</taxon>
        <taxon>Viridiplantae</taxon>
        <taxon>Streptophyta</taxon>
        <taxon>Embryophyta</taxon>
        <taxon>Tracheophyta</taxon>
        <taxon>Spermatophyta</taxon>
        <taxon>Magnoliopsida</taxon>
        <taxon>eudicotyledons</taxon>
        <taxon>Gunneridae</taxon>
        <taxon>Pentapetalae</taxon>
        <taxon>rosids</taxon>
        <taxon>malvids</taxon>
        <taxon>Malvales</taxon>
        <taxon>Malvaceae</taxon>
        <taxon>Malvoideae</taxon>
        <taxon>Gossypium</taxon>
    </lineage>
</organism>
<evidence type="ECO:0000313" key="3">
    <source>
        <dbReference type="Proteomes" id="UP000032304"/>
    </source>
</evidence>
<dbReference type="Pfam" id="PF17919">
    <property type="entry name" value="RT_RNaseH_2"/>
    <property type="match status" value="1"/>
</dbReference>
<dbReference type="PANTHER" id="PTHR33064">
    <property type="entry name" value="POL PROTEIN"/>
    <property type="match status" value="1"/>
</dbReference>
<feature type="domain" description="Reverse transcriptase/retrotransposon-derived protein RNase H-like" evidence="1">
    <location>
        <begin position="9"/>
        <end position="90"/>
    </location>
</feature>
<dbReference type="InterPro" id="IPR041577">
    <property type="entry name" value="RT_RNaseH_2"/>
</dbReference>
<gene>
    <name evidence="2" type="ORF">B456_007G230600</name>
</gene>
<dbReference type="SUPFAM" id="SSF56672">
    <property type="entry name" value="DNA/RNA polymerases"/>
    <property type="match status" value="1"/>
</dbReference>
<evidence type="ECO:0000313" key="2">
    <source>
        <dbReference type="EMBL" id="KJB44002.1"/>
    </source>
</evidence>
<reference evidence="2 3" key="1">
    <citation type="journal article" date="2012" name="Nature">
        <title>Repeated polyploidization of Gossypium genomes and the evolution of spinnable cotton fibres.</title>
        <authorList>
            <person name="Paterson A.H."/>
            <person name="Wendel J.F."/>
            <person name="Gundlach H."/>
            <person name="Guo H."/>
            <person name="Jenkins J."/>
            <person name="Jin D."/>
            <person name="Llewellyn D."/>
            <person name="Showmaker K.C."/>
            <person name="Shu S."/>
            <person name="Udall J."/>
            <person name="Yoo M.J."/>
            <person name="Byers R."/>
            <person name="Chen W."/>
            <person name="Doron-Faigenboim A."/>
            <person name="Duke M.V."/>
            <person name="Gong L."/>
            <person name="Grimwood J."/>
            <person name="Grover C."/>
            <person name="Grupp K."/>
            <person name="Hu G."/>
            <person name="Lee T.H."/>
            <person name="Li J."/>
            <person name="Lin L."/>
            <person name="Liu T."/>
            <person name="Marler B.S."/>
            <person name="Page J.T."/>
            <person name="Roberts A.W."/>
            <person name="Romanel E."/>
            <person name="Sanders W.S."/>
            <person name="Szadkowski E."/>
            <person name="Tan X."/>
            <person name="Tang H."/>
            <person name="Xu C."/>
            <person name="Wang J."/>
            <person name="Wang Z."/>
            <person name="Zhang D."/>
            <person name="Zhang L."/>
            <person name="Ashrafi H."/>
            <person name="Bedon F."/>
            <person name="Bowers J.E."/>
            <person name="Brubaker C.L."/>
            <person name="Chee P.W."/>
            <person name="Das S."/>
            <person name="Gingle A.R."/>
            <person name="Haigler C.H."/>
            <person name="Harker D."/>
            <person name="Hoffmann L.V."/>
            <person name="Hovav R."/>
            <person name="Jones D.C."/>
            <person name="Lemke C."/>
            <person name="Mansoor S."/>
            <person name="ur Rahman M."/>
            <person name="Rainville L.N."/>
            <person name="Rambani A."/>
            <person name="Reddy U.K."/>
            <person name="Rong J.K."/>
            <person name="Saranga Y."/>
            <person name="Scheffler B.E."/>
            <person name="Scheffler J.A."/>
            <person name="Stelly D.M."/>
            <person name="Triplett B.A."/>
            <person name="Van Deynze A."/>
            <person name="Vaslin M.F."/>
            <person name="Waghmare V.N."/>
            <person name="Walford S.A."/>
            <person name="Wright R.J."/>
            <person name="Zaki E.A."/>
            <person name="Zhang T."/>
            <person name="Dennis E.S."/>
            <person name="Mayer K.F."/>
            <person name="Peterson D.G."/>
            <person name="Rokhsar D.S."/>
            <person name="Wang X."/>
            <person name="Schmutz J."/>
        </authorList>
    </citation>
    <scope>NUCLEOTIDE SEQUENCE [LARGE SCALE GENOMIC DNA]</scope>
</reference>
<dbReference type="PANTHER" id="PTHR33064:SF37">
    <property type="entry name" value="RIBONUCLEASE H"/>
    <property type="match status" value="1"/>
</dbReference>
<dbReference type="InterPro" id="IPR043502">
    <property type="entry name" value="DNA/RNA_pol_sf"/>
</dbReference>
<dbReference type="EMBL" id="CM001746">
    <property type="protein sequence ID" value="KJB44002.1"/>
    <property type="molecule type" value="Genomic_DNA"/>
</dbReference>
<sequence length="275" mass="32719">MLKKNPPPWSTTQTKAIQILKEKLQHLPALQIPYDGKRILQTDASDKYWGAILFKELEGKRHIREFKSGRFIDAELHYHSTFKEILAVKERPTKEVMALRTSQPRPIMMYRTVALSSSKNSVQAFLIPPNLNPEFPSEVMRLFEEKTFHQKTRDMMFEYQLQVFKNFGGLVLKPFVPEELKWFLWYFTRLYHVSIQFSVLDLKYFLCNAVHGNIQPKYQKNFTFLSWFHPFDQWLNMITNEQMRTPRHKAVIIFYIPQYFVQCGRATQLGSRLDS</sequence>